<evidence type="ECO:0000256" key="7">
    <source>
        <dbReference type="ARBA" id="ARBA00024448"/>
    </source>
</evidence>
<comment type="catalytic activity">
    <reaction evidence="18">
        <text>N(6)-methyl-ATP + H2O = N(6)-methyl-AMP + diphosphate + H(+)</text>
        <dbReference type="Rhea" id="RHEA:67608"/>
        <dbReference type="ChEBI" id="CHEBI:15377"/>
        <dbReference type="ChEBI" id="CHEBI:15378"/>
        <dbReference type="ChEBI" id="CHEBI:33019"/>
        <dbReference type="ChEBI" id="CHEBI:144842"/>
        <dbReference type="ChEBI" id="CHEBI:172873"/>
    </reaction>
    <physiologicalReaction direction="left-to-right" evidence="18">
        <dbReference type="Rhea" id="RHEA:67609"/>
    </physiologicalReaction>
</comment>
<dbReference type="RefSeq" id="WP_021168335.1">
    <property type="nucleotide sequence ID" value="NZ_CTRP01000011.1"/>
</dbReference>
<comment type="subunit">
    <text evidence="3">Monomer.</text>
</comment>
<comment type="similarity">
    <text evidence="2">Belongs to the Nudix hydrolase family.</text>
</comment>
<dbReference type="InterPro" id="IPR020084">
    <property type="entry name" value="NUDIX_hydrolase_CS"/>
</dbReference>
<comment type="function">
    <text evidence="21">Oxidized purine nucleoside triphosphate hydrolase which is a prominent sanitizer of the oxidized nucleotide pool. Catalyzes the hydrolysis of 2-oxo-dATP (2-hydroxy-dATP) into 2-oxo-dAMP. Also has a significant hydrolase activity toward 2-oxo-ATP, 8-oxo-dGTP and 8-oxo-dATP. Through the hydrolysis of oxidized purine nucleoside triphosphates, prevents their incorporation into DNA and the subsequent transversions A:T to C:G and G:C to T:A. Also catalyzes the hydrolysis of methylated purine nucleoside triphosphate preventing their integration into DNA. Through this antimutagenic activity protects cells from oxidative stress.</text>
</comment>
<keyword evidence="24" id="KW-1185">Reference proteome</keyword>
<organism evidence="23 24">
    <name type="scientific">Sporomusa ovata</name>
    <dbReference type="NCBI Taxonomy" id="2378"/>
    <lineage>
        <taxon>Bacteria</taxon>
        <taxon>Bacillati</taxon>
        <taxon>Bacillota</taxon>
        <taxon>Negativicutes</taxon>
        <taxon>Selenomonadales</taxon>
        <taxon>Sporomusaceae</taxon>
        <taxon>Sporomusa</taxon>
    </lineage>
</organism>
<dbReference type="CDD" id="cd03427">
    <property type="entry name" value="NUDIX_MTH1_Nudt1"/>
    <property type="match status" value="1"/>
</dbReference>
<dbReference type="PROSITE" id="PS00893">
    <property type="entry name" value="NUDIX_BOX"/>
    <property type="match status" value="1"/>
</dbReference>
<dbReference type="GO" id="GO:0008828">
    <property type="term" value="F:dATP diphosphatase activity"/>
    <property type="evidence" value="ECO:0007669"/>
    <property type="project" value="UniProtKB-EC"/>
</dbReference>
<dbReference type="PRINTS" id="PR01403">
    <property type="entry name" value="8OXTPHPHTASE"/>
</dbReference>
<dbReference type="InterPro" id="IPR000086">
    <property type="entry name" value="NUDIX_hydrolase_dom"/>
</dbReference>
<dbReference type="GO" id="GO:0042262">
    <property type="term" value="P:DNA protection"/>
    <property type="evidence" value="ECO:0007669"/>
    <property type="project" value="InterPro"/>
</dbReference>
<evidence type="ECO:0000256" key="13">
    <source>
        <dbReference type="ARBA" id="ARBA00029673"/>
    </source>
</evidence>
<proteinExistence type="inferred from homology"/>
<keyword evidence="5" id="KW-0378">Hydrolase</keyword>
<evidence type="ECO:0000256" key="21">
    <source>
        <dbReference type="ARBA" id="ARBA00053094"/>
    </source>
</evidence>
<evidence type="ECO:0000256" key="17">
    <source>
        <dbReference type="ARBA" id="ARBA00032071"/>
    </source>
</evidence>
<evidence type="ECO:0000256" key="8">
    <source>
        <dbReference type="ARBA" id="ARBA00024459"/>
    </source>
</evidence>
<accession>A0A0U1KYZ6</accession>
<evidence type="ECO:0000259" key="22">
    <source>
        <dbReference type="PROSITE" id="PS51462"/>
    </source>
</evidence>
<dbReference type="PROSITE" id="PS51462">
    <property type="entry name" value="NUDIX"/>
    <property type="match status" value="1"/>
</dbReference>
<evidence type="ECO:0000256" key="15">
    <source>
        <dbReference type="ARBA" id="ARBA00030682"/>
    </source>
</evidence>
<comment type="cofactor">
    <cofactor evidence="1">
        <name>Mg(2+)</name>
        <dbReference type="ChEBI" id="CHEBI:18420"/>
    </cofactor>
</comment>
<keyword evidence="6" id="KW-0460">Magnesium</keyword>
<dbReference type="Gene3D" id="3.90.79.10">
    <property type="entry name" value="Nucleoside Triphosphate Pyrophosphohydrolase"/>
    <property type="match status" value="1"/>
</dbReference>
<evidence type="ECO:0000256" key="20">
    <source>
        <dbReference type="ARBA" id="ARBA00049032"/>
    </source>
</evidence>
<comment type="catalytic activity">
    <reaction evidence="8">
        <text>2-oxo-dATP + H2O = 2-oxo-dAMP + diphosphate + H(+)</text>
        <dbReference type="Rhea" id="RHEA:31583"/>
        <dbReference type="ChEBI" id="CHEBI:15377"/>
        <dbReference type="ChEBI" id="CHEBI:15378"/>
        <dbReference type="ChEBI" id="CHEBI:33019"/>
        <dbReference type="ChEBI" id="CHEBI:63212"/>
        <dbReference type="ChEBI" id="CHEBI:77897"/>
        <dbReference type="EC" id="3.6.1.56"/>
    </reaction>
    <physiologicalReaction direction="left-to-right" evidence="8">
        <dbReference type="Rhea" id="RHEA:31584"/>
    </physiologicalReaction>
</comment>
<evidence type="ECO:0000256" key="18">
    <source>
        <dbReference type="ARBA" id="ARBA00048002"/>
    </source>
</evidence>
<evidence type="ECO:0000256" key="10">
    <source>
        <dbReference type="ARBA" id="ARBA00024596"/>
    </source>
</evidence>
<keyword evidence="4" id="KW-0479">Metal-binding</keyword>
<evidence type="ECO:0000256" key="14">
    <source>
        <dbReference type="ARBA" id="ARBA00030634"/>
    </source>
</evidence>
<comment type="catalytic activity">
    <reaction evidence="7">
        <text>8-oxo-dATP + H2O = 8-oxo-dAMP + diphosphate + H(+)</text>
        <dbReference type="Rhea" id="RHEA:65396"/>
        <dbReference type="ChEBI" id="CHEBI:15377"/>
        <dbReference type="ChEBI" id="CHEBI:15378"/>
        <dbReference type="ChEBI" id="CHEBI:33019"/>
        <dbReference type="ChEBI" id="CHEBI:71361"/>
        <dbReference type="ChEBI" id="CHEBI:172871"/>
    </reaction>
    <physiologicalReaction direction="left-to-right" evidence="7">
        <dbReference type="Rhea" id="RHEA:65397"/>
    </physiologicalReaction>
</comment>
<evidence type="ECO:0000256" key="3">
    <source>
        <dbReference type="ARBA" id="ARBA00011245"/>
    </source>
</evidence>
<dbReference type="SUPFAM" id="SSF55811">
    <property type="entry name" value="Nudix"/>
    <property type="match status" value="1"/>
</dbReference>
<evidence type="ECO:0000256" key="16">
    <source>
        <dbReference type="ARBA" id="ARBA00031927"/>
    </source>
</evidence>
<gene>
    <name evidence="23" type="ORF">SpAn4DRAFT_3097</name>
</gene>
<comment type="catalytic activity">
    <reaction evidence="9">
        <text>8-oxo-dGTP + H2O = 8-oxo-dGMP + diphosphate + H(+)</text>
        <dbReference type="Rhea" id="RHEA:31575"/>
        <dbReference type="ChEBI" id="CHEBI:15377"/>
        <dbReference type="ChEBI" id="CHEBI:15378"/>
        <dbReference type="ChEBI" id="CHEBI:33019"/>
        <dbReference type="ChEBI" id="CHEBI:63224"/>
        <dbReference type="ChEBI" id="CHEBI:77896"/>
    </reaction>
    <physiologicalReaction direction="left-to-right" evidence="9">
        <dbReference type="Rhea" id="RHEA:31576"/>
    </physiologicalReaction>
</comment>
<dbReference type="Pfam" id="PF00293">
    <property type="entry name" value="NUDIX"/>
    <property type="match status" value="1"/>
</dbReference>
<dbReference type="EC" id="3.6.1.56" evidence="11"/>
<name>A0A0U1KYZ6_9FIRM</name>
<evidence type="ECO:0000256" key="6">
    <source>
        <dbReference type="ARBA" id="ARBA00022842"/>
    </source>
</evidence>
<evidence type="ECO:0000256" key="5">
    <source>
        <dbReference type="ARBA" id="ARBA00022801"/>
    </source>
</evidence>
<comment type="catalytic activity">
    <reaction evidence="20">
        <text>N(6)-methyl-dATP + H2O = N(6)-methyl-dAMP + diphosphate + H(+)</text>
        <dbReference type="Rhea" id="RHEA:67604"/>
        <dbReference type="ChEBI" id="CHEBI:15377"/>
        <dbReference type="ChEBI" id="CHEBI:15378"/>
        <dbReference type="ChEBI" id="CHEBI:33019"/>
        <dbReference type="ChEBI" id="CHEBI:169976"/>
        <dbReference type="ChEBI" id="CHEBI:172872"/>
    </reaction>
    <physiologicalReaction direction="left-to-right" evidence="20">
        <dbReference type="Rhea" id="RHEA:67605"/>
    </physiologicalReaction>
</comment>
<feature type="domain" description="Nudix hydrolase" evidence="22">
    <location>
        <begin position="1"/>
        <end position="132"/>
    </location>
</feature>
<comment type="catalytic activity">
    <reaction evidence="10">
        <text>2-oxo-ATP + H2O = 2-oxo-AMP + diphosphate + H(+)</text>
        <dbReference type="Rhea" id="RHEA:67392"/>
        <dbReference type="ChEBI" id="CHEBI:15377"/>
        <dbReference type="ChEBI" id="CHEBI:15378"/>
        <dbReference type="ChEBI" id="CHEBI:33019"/>
        <dbReference type="ChEBI" id="CHEBI:71395"/>
        <dbReference type="ChEBI" id="CHEBI:172878"/>
    </reaction>
    <physiologicalReaction direction="left-to-right" evidence="10">
        <dbReference type="Rhea" id="RHEA:67393"/>
    </physiologicalReaction>
</comment>
<sequence length="157" mass="17469">MRSTTLCFPIQGNPAQQILLGMKKTGFGRGKYNGFGGKLEAGETPLGCVVRELAEECGIVAEEADLRPAGELLFIFPANPELNHDVHLYVLHKWQGAPQEMQEMKPVWFDVAEIPYSEMWADDCYWLPAVLKGKKVNGKVVFSDNNEAVDGITIRTE</sequence>
<reference evidence="24" key="1">
    <citation type="submission" date="2015-03" db="EMBL/GenBank/DDBJ databases">
        <authorList>
            <person name="Nijsse Bart"/>
        </authorList>
    </citation>
    <scope>NUCLEOTIDE SEQUENCE [LARGE SCALE GENOMIC DNA]</scope>
</reference>
<comment type="catalytic activity">
    <reaction evidence="19">
        <text>O(6)-methyl-dGTP + H2O = O(6)-methyl-dGMP + diphosphate + H(+)</text>
        <dbReference type="Rhea" id="RHEA:67600"/>
        <dbReference type="ChEBI" id="CHEBI:15377"/>
        <dbReference type="ChEBI" id="CHEBI:15378"/>
        <dbReference type="ChEBI" id="CHEBI:33019"/>
        <dbReference type="ChEBI" id="CHEBI:169974"/>
        <dbReference type="ChEBI" id="CHEBI:169975"/>
    </reaction>
    <physiologicalReaction direction="left-to-right" evidence="19">
        <dbReference type="Rhea" id="RHEA:67601"/>
    </physiologicalReaction>
</comment>
<evidence type="ECO:0000313" key="23">
    <source>
        <dbReference type="EMBL" id="CQR72637.1"/>
    </source>
</evidence>
<dbReference type="GO" id="GO:0005737">
    <property type="term" value="C:cytoplasm"/>
    <property type="evidence" value="ECO:0007669"/>
    <property type="project" value="TreeGrafter"/>
</dbReference>
<dbReference type="PANTHER" id="PTHR43758">
    <property type="entry name" value="7,8-DIHYDRO-8-OXOGUANINE TRIPHOSPHATASE"/>
    <property type="match status" value="1"/>
</dbReference>
<evidence type="ECO:0000256" key="19">
    <source>
        <dbReference type="ARBA" id="ARBA00048894"/>
    </source>
</evidence>
<dbReference type="InterPro" id="IPR015797">
    <property type="entry name" value="NUDIX_hydrolase-like_dom_sf"/>
</dbReference>
<evidence type="ECO:0000256" key="11">
    <source>
        <dbReference type="ARBA" id="ARBA00026103"/>
    </source>
</evidence>
<dbReference type="InterPro" id="IPR003563">
    <property type="entry name" value="8ODP"/>
</dbReference>
<dbReference type="Proteomes" id="UP000049855">
    <property type="component" value="Unassembled WGS sequence"/>
</dbReference>
<evidence type="ECO:0000256" key="9">
    <source>
        <dbReference type="ARBA" id="ARBA00024486"/>
    </source>
</evidence>
<evidence type="ECO:0000256" key="1">
    <source>
        <dbReference type="ARBA" id="ARBA00001946"/>
    </source>
</evidence>
<dbReference type="AlphaFoldDB" id="A0A0U1KYZ6"/>
<evidence type="ECO:0000256" key="2">
    <source>
        <dbReference type="ARBA" id="ARBA00005582"/>
    </source>
</evidence>
<dbReference type="PANTHER" id="PTHR43758:SF2">
    <property type="entry name" value="OXIDIZED PURINE NUCLEOSIDE TRIPHOSPHATE HYDROLASE"/>
    <property type="match status" value="1"/>
</dbReference>
<evidence type="ECO:0000313" key="24">
    <source>
        <dbReference type="Proteomes" id="UP000049855"/>
    </source>
</evidence>
<evidence type="ECO:0000256" key="4">
    <source>
        <dbReference type="ARBA" id="ARBA00022723"/>
    </source>
</evidence>
<evidence type="ECO:0000256" key="12">
    <source>
        <dbReference type="ARBA" id="ARBA00026218"/>
    </source>
</evidence>
<protein>
    <recommendedName>
        <fullName evidence="12">Oxidized purine nucleoside triphosphate hydrolase</fullName>
        <ecNumber evidence="11">3.6.1.56</ecNumber>
    </recommendedName>
    <alternativeName>
        <fullName evidence="16">2-hydroxy-dATP diphosphatase</fullName>
    </alternativeName>
    <alternativeName>
        <fullName evidence="15">7,8-dihydro-8-oxoguanine triphosphatase</fullName>
    </alternativeName>
    <alternativeName>
        <fullName evidence="14">8-oxo-dGTPase</fullName>
    </alternativeName>
    <alternativeName>
        <fullName evidence="17">Methylated purine nucleoside triphosphate hydrolase</fullName>
    </alternativeName>
    <alternativeName>
        <fullName evidence="13">Nucleoside diphosphate-linked moiety X motif 1</fullName>
    </alternativeName>
</protein>
<dbReference type="GO" id="GO:0046872">
    <property type="term" value="F:metal ion binding"/>
    <property type="evidence" value="ECO:0007669"/>
    <property type="project" value="UniProtKB-KW"/>
</dbReference>
<dbReference type="GO" id="GO:0008413">
    <property type="term" value="F:8-oxo-7,8-dihydroguanosine triphosphate pyrophosphatase activity"/>
    <property type="evidence" value="ECO:0007669"/>
    <property type="project" value="InterPro"/>
</dbReference>
<dbReference type="EMBL" id="CTRP01000011">
    <property type="protein sequence ID" value="CQR72637.1"/>
    <property type="molecule type" value="Genomic_DNA"/>
</dbReference>